<reference evidence="2" key="1">
    <citation type="journal article" date="2023" name="G3 (Bethesda)">
        <title>A reference genome for the long-term kleptoplast-retaining sea slug Elysia crispata morphotype clarki.</title>
        <authorList>
            <person name="Eastman K.E."/>
            <person name="Pendleton A.L."/>
            <person name="Shaikh M.A."/>
            <person name="Suttiyut T."/>
            <person name="Ogas R."/>
            <person name="Tomko P."/>
            <person name="Gavelis G."/>
            <person name="Widhalm J.R."/>
            <person name="Wisecaver J.H."/>
        </authorList>
    </citation>
    <scope>NUCLEOTIDE SEQUENCE</scope>
    <source>
        <strain evidence="2">ECLA1</strain>
    </source>
</reference>
<sequence length="99" mass="10786">MKSLGSSWSRVQGRSRGSGRGRLGKTKPLVFILFSGITSVFSSPSGGARPDLQDQLKSLEYSILTEKMKEKGLHVSHKQCLCALVKQQYTGSSSPLDDQ</sequence>
<feature type="compositionally biased region" description="Low complexity" evidence="1">
    <location>
        <begin position="1"/>
        <end position="15"/>
    </location>
</feature>
<gene>
    <name evidence="2" type="ORF">RRG08_057675</name>
</gene>
<dbReference type="Proteomes" id="UP001283361">
    <property type="component" value="Unassembled WGS sequence"/>
</dbReference>
<protein>
    <submittedName>
        <fullName evidence="2">Uncharacterized protein</fullName>
    </submittedName>
</protein>
<dbReference type="AlphaFoldDB" id="A0AAE0XZR8"/>
<accession>A0AAE0XZR8</accession>
<comment type="caution">
    <text evidence="2">The sequence shown here is derived from an EMBL/GenBank/DDBJ whole genome shotgun (WGS) entry which is preliminary data.</text>
</comment>
<proteinExistence type="predicted"/>
<evidence type="ECO:0000313" key="3">
    <source>
        <dbReference type="Proteomes" id="UP001283361"/>
    </source>
</evidence>
<dbReference type="EMBL" id="JAWDGP010007295">
    <property type="protein sequence ID" value="KAK3726598.1"/>
    <property type="molecule type" value="Genomic_DNA"/>
</dbReference>
<keyword evidence="3" id="KW-1185">Reference proteome</keyword>
<feature type="region of interest" description="Disordered" evidence="1">
    <location>
        <begin position="1"/>
        <end position="24"/>
    </location>
</feature>
<name>A0AAE0XZR8_9GAST</name>
<evidence type="ECO:0000313" key="2">
    <source>
        <dbReference type="EMBL" id="KAK3726598.1"/>
    </source>
</evidence>
<evidence type="ECO:0000256" key="1">
    <source>
        <dbReference type="SAM" id="MobiDB-lite"/>
    </source>
</evidence>
<organism evidence="2 3">
    <name type="scientific">Elysia crispata</name>
    <name type="common">lettuce slug</name>
    <dbReference type="NCBI Taxonomy" id="231223"/>
    <lineage>
        <taxon>Eukaryota</taxon>
        <taxon>Metazoa</taxon>
        <taxon>Spiralia</taxon>
        <taxon>Lophotrochozoa</taxon>
        <taxon>Mollusca</taxon>
        <taxon>Gastropoda</taxon>
        <taxon>Heterobranchia</taxon>
        <taxon>Euthyneura</taxon>
        <taxon>Panpulmonata</taxon>
        <taxon>Sacoglossa</taxon>
        <taxon>Placobranchoidea</taxon>
        <taxon>Plakobranchidae</taxon>
        <taxon>Elysia</taxon>
    </lineage>
</organism>